<keyword evidence="5" id="KW-0378">Hydrolase</keyword>
<dbReference type="InterPro" id="IPR001878">
    <property type="entry name" value="Znf_CCHC"/>
</dbReference>
<evidence type="ECO:0000256" key="6">
    <source>
        <dbReference type="ARBA" id="ARBA00023268"/>
    </source>
</evidence>
<dbReference type="Pfam" id="PF17919">
    <property type="entry name" value="RT_RNaseH_2"/>
    <property type="match status" value="1"/>
</dbReference>
<evidence type="ECO:0000259" key="9">
    <source>
        <dbReference type="PROSITE" id="PS50158"/>
    </source>
</evidence>
<feature type="region of interest" description="Disordered" evidence="8">
    <location>
        <begin position="1817"/>
        <end position="1845"/>
    </location>
</feature>
<evidence type="ECO:0000313" key="12">
    <source>
        <dbReference type="Proteomes" id="UP000887540"/>
    </source>
</evidence>
<accession>A0A914DMF0</accession>
<feature type="region of interest" description="Disordered" evidence="8">
    <location>
        <begin position="103"/>
        <end position="175"/>
    </location>
</feature>
<dbReference type="Gene3D" id="3.30.420.10">
    <property type="entry name" value="Ribonuclease H-like superfamily/Ribonuclease H"/>
    <property type="match status" value="1"/>
</dbReference>
<dbReference type="Proteomes" id="UP000887540">
    <property type="component" value="Unplaced"/>
</dbReference>
<feature type="region of interest" description="Disordered" evidence="8">
    <location>
        <begin position="410"/>
        <end position="602"/>
    </location>
</feature>
<keyword evidence="6" id="KW-0511">Multifunctional enzyme</keyword>
<dbReference type="Pfam" id="PF17921">
    <property type="entry name" value="Integrase_H2C2"/>
    <property type="match status" value="1"/>
</dbReference>
<dbReference type="GO" id="GO:0003964">
    <property type="term" value="F:RNA-directed DNA polymerase activity"/>
    <property type="evidence" value="ECO:0007669"/>
    <property type="project" value="UniProtKB-EC"/>
</dbReference>
<keyword evidence="2" id="KW-0808">Transferase</keyword>
<reference evidence="13" key="1">
    <citation type="submission" date="2022-11" db="UniProtKB">
        <authorList>
            <consortium name="WormBaseParasite"/>
        </authorList>
    </citation>
    <scope>IDENTIFICATION</scope>
</reference>
<evidence type="ECO:0000256" key="2">
    <source>
        <dbReference type="ARBA" id="ARBA00022679"/>
    </source>
</evidence>
<dbReference type="InterPro" id="IPR043502">
    <property type="entry name" value="DNA/RNA_pol_sf"/>
</dbReference>
<evidence type="ECO:0000313" key="13">
    <source>
        <dbReference type="WBParaSite" id="ACRNAN_scaffold2904.g20198.t1"/>
    </source>
</evidence>
<dbReference type="Gene3D" id="2.40.70.10">
    <property type="entry name" value="Acid Proteases"/>
    <property type="match status" value="1"/>
</dbReference>
<keyword evidence="7" id="KW-0862">Zinc</keyword>
<dbReference type="InterPro" id="IPR041588">
    <property type="entry name" value="Integrase_H2C2"/>
</dbReference>
<dbReference type="PROSITE" id="PS50158">
    <property type="entry name" value="ZF_CCHC"/>
    <property type="match status" value="1"/>
</dbReference>
<feature type="compositionally biased region" description="Basic and acidic residues" evidence="8">
    <location>
        <begin position="505"/>
        <end position="515"/>
    </location>
</feature>
<keyword evidence="7" id="KW-0479">Metal-binding</keyword>
<dbReference type="GO" id="GO:0015074">
    <property type="term" value="P:DNA integration"/>
    <property type="evidence" value="ECO:0007669"/>
    <property type="project" value="InterPro"/>
</dbReference>
<evidence type="ECO:0000256" key="4">
    <source>
        <dbReference type="ARBA" id="ARBA00022722"/>
    </source>
</evidence>
<organism evidence="12 13">
    <name type="scientific">Acrobeloides nanus</name>
    <dbReference type="NCBI Taxonomy" id="290746"/>
    <lineage>
        <taxon>Eukaryota</taxon>
        <taxon>Metazoa</taxon>
        <taxon>Ecdysozoa</taxon>
        <taxon>Nematoda</taxon>
        <taxon>Chromadorea</taxon>
        <taxon>Rhabditida</taxon>
        <taxon>Tylenchina</taxon>
        <taxon>Cephalobomorpha</taxon>
        <taxon>Cephaloboidea</taxon>
        <taxon>Cephalobidae</taxon>
        <taxon>Acrobeloides</taxon>
    </lineage>
</organism>
<dbReference type="PANTHER" id="PTHR37984:SF5">
    <property type="entry name" value="PROTEIN NYNRIN-LIKE"/>
    <property type="match status" value="1"/>
</dbReference>
<evidence type="ECO:0000256" key="3">
    <source>
        <dbReference type="ARBA" id="ARBA00022695"/>
    </source>
</evidence>
<feature type="domain" description="Integrase catalytic" evidence="11">
    <location>
        <begin position="2795"/>
        <end position="2960"/>
    </location>
</feature>
<dbReference type="InterPro" id="IPR043128">
    <property type="entry name" value="Rev_trsase/Diguanyl_cyclase"/>
</dbReference>
<protein>
    <recommendedName>
        <fullName evidence="1">RNA-directed DNA polymerase</fullName>
        <ecNumber evidence="1">2.7.7.49</ecNumber>
    </recommendedName>
</protein>
<feature type="compositionally biased region" description="Basic and acidic residues" evidence="8">
    <location>
        <begin position="522"/>
        <end position="599"/>
    </location>
</feature>
<dbReference type="GO" id="GO:0042575">
    <property type="term" value="C:DNA polymerase complex"/>
    <property type="evidence" value="ECO:0007669"/>
    <property type="project" value="UniProtKB-ARBA"/>
</dbReference>
<dbReference type="EC" id="2.7.7.49" evidence="1"/>
<dbReference type="Pfam" id="PF00078">
    <property type="entry name" value="RVT_1"/>
    <property type="match status" value="1"/>
</dbReference>
<feature type="domain" description="Reverse transcriptase" evidence="10">
    <location>
        <begin position="2180"/>
        <end position="2358"/>
    </location>
</feature>
<feature type="region of interest" description="Disordered" evidence="8">
    <location>
        <begin position="3125"/>
        <end position="3176"/>
    </location>
</feature>
<keyword evidence="4" id="KW-0540">Nuclease</keyword>
<keyword evidence="7" id="KW-0863">Zinc-finger</keyword>
<dbReference type="SUPFAM" id="SSF53098">
    <property type="entry name" value="Ribonuclease H-like"/>
    <property type="match status" value="1"/>
</dbReference>
<feature type="compositionally biased region" description="Basic and acidic residues" evidence="8">
    <location>
        <begin position="3139"/>
        <end position="3149"/>
    </location>
</feature>
<sequence>MSQTKVFNKIALENLEPKNAATPQFLKEFMQKVAILEENIARDQRAIINNVTKLEHTIEEFQKTLGIISENYEKFKTINQKLCEMETTISKFEFTANANVKMPKNPNPEFLNSFPTIGSPRPELNQKATPPSRKIRRNSSKSRHPYSKEMDNEEKSSTEETDLDSETPETPEVLQQKSFMYTLHSTRFVPEEEKFTGDGSETVEDFFRRYMDMMDAQFGTEQPVPDATLKRKLKAYLGGSAREKFDKFTTEETETMDTIKEAYKRIYSNELVRAKAKSALKNFYHKKDEAIDTFAEKLRKHVKQANAGKSDDFIQEMLKEEFIKRMDQNLSFEVQKTRKSTFDEMVDEARHLQPIMMKSSDSTRISNNVPTQIIANLSIQEEKDRCNKCGKFGHHAKNCWKDRYAPSYTSYVPYGNNDRRDSSRNSRYDKNYNSNNSDYRNRSQSPYEKRYRTPSRNRYNDQPERNSRYENYKRNNSENDRNSRESSRNDQGKYNGNRNNSYNRNDSRNRSDSRNRNNQFRSNERRSQSRDHRDYRNRSQERSNESYNRDRNSDYDRNRKYDRNPTPHRDRPDSRDKRSRENSQNREDRRRSEDKDGSKKIYTIHGTNQCHCVEEVKKILILVQTERREAEKTAKIIQENVSKVMALHRISKSVVKFEGNSEAENEVKVRVGMLRFRRQSTEENDFGNLQNQTTIQTDEWEIQDEVRQLGSSRNFKFNPHSHLPNFPLYPLNLNPDTAQKFSSKEHDPVKAKEYVPTQVQYSSKPYSIPDSRDRDDYTLLERVTGCDKFDTAISNIHLDRRMRLGDEGFVKAEAHGSAIGKNLSNPSRNVCGQFDKRPPVGPSSTNFSGGMTLSPTKKCIAEVKSDLKGLGYALGLNYPHTPPFLHVHALDFKDGAEAQDLHKGHEKMSVIRPVLDRVAQEGCPHRNENSVTQSSERLVTKPGERVPCVTTTDIDTETSVQTRTEAFCTIDVSYGNMFQRRQEDDVKKNEIEDDIKIFDTNPCLSTLTQKFDTNPYQSIYQEDDDQLLFKEKEDDQLNLFKLPRICPKARRMQLKHQKKEWKKHGYITMKNKTEGTMVNSSNRIMTMGNAIIFSLKWLILILLLFELANLALKSVHSVDAEEMRETVINDNVMLCPKTATQKIWRLDKKFPCKKPKLSRHTRLKEAIFNIHAPNIKKYEGKGTLCRIMEKSIDIMNDIGNNDIMTEPVTTSIEVTAYQCRQMQKGICSIENKKYNMINMNGILMSNNQLDLSTPGYFSHGFKIRKTINCYTFSVPIMAEHGKETITTPAGDTSNCKIEDEKCNLNSGEFLYWETPKEYKCKYIPVLKVHGTMAEDSFLSDDENIALSWKTGSHRHVTDTTCNKQFVTTDQDYLIPDDEFYKNWPLVESESRLILEHIQRHEMPDHQENPISKRSTDKMRRKVWKSVQTLDSYFPLRTVNRIIRRRDAEIRTGIITSQQLASELLAVEKGIIKSSMISYQHQFEETCRKHRQSWEMIRNLAMANRQTGATLMARHLSKRVTIQAEASDLYMLEIWPCILVAEANAEIAKLGCKDEQCNEFTPVYVKLGNYTVLTYVDRIAMIGHETSRKIDAKFYRPEKFHFYGNVVEFDQLNGTIKSTSYEEFYKDVPHLAPDFRNTFEDTVEHDMTIFRNIITFETQDIFPSNQLESIMHHYHVEKTIKDHVSEQFRQATLKAREEKEHEDKKLLEVPWFAKLNTWEIVISILVTLCTIAHVVLIYIKVTDWRMESIARRTTRQYQIDRPVRIEDGCNRTPVNPQISQKFNIIMESRNSPSSPPPFPTPEYVEKLNKNSSISRINMIRTMSRTKSASKKKDRPNRKSSRSSRKRTCWRCRNKINVIGSGPQSLVKGSIEGIDMILLVDSGANGTVGHKSLAQLLEVDVIPCEKTMIAATGDLIRIIGYAKILLTLCGITKEVTMEFCDNDSIIEDGDLECIIGTNALKEFKRITLDYEEMLLIIDGNETPMGSAHGYNGKPADVRICKMAVIPPKAGFFVDCELNGTSETYIRNQGKPYIIEETDFKASERGLRLTEGIVNYGRSKIWINNETEDELVIYKDTKLGTAYPLKVKDGELYDPSNSIMKIKKKKNYDFKEEDDYFEYLAKLESLLSEYQDVFSKSQYDLGEARCEPAEIKTKTEDPICSKPYRCPPKYREELKKHIEALLKHGIIEESDTPWVSNLVPVVKKNGELRVCIDFRKLNSVTIPSRYPLPRLEVVIEKLSGCHYFSSLDMAQGFFQIPITEDAKEKCGLITEDKVYRMNVLPFGLVNSSCIFSRVMNKVLEGIKGSMSYVDDVICFSKSEDPREHLKILRKVFERLRQFNIKAKPQKCEFLRKSVTFLGHRVNKEGYTMAESNLKAIKVFPQPKDQKQLKRFLGMCNFYRKFVECFSIISSPLNWLLKKDIPYIWTEVQENAFQNLKDRLVSEPILAYPDYSQDFHVTTDASKLGMGAVLTQIINGQTKTIGYFSKPFSDSERNWAAVKQEAVAIVEALKFFKPIIYGAKIHVHSDHRPLVWLMKKENLNSTLTRYAVDLMQFDVDIEYLPGAQNHIADALSRIGEQFTLEEIKKIADLTDDFEFPKVLAMFNLTYPRPNRSRGRPRKRPIQPNDMQLAPMKVTFEDETKMENPIEDLKGQRPTAFEDIEDEEEETFSSEVHLLDRIATEQRKDLILKETINLLEEGINSQEWNDHNDVHYYAQRTKLNEDGTLVTESDERAIVPDKLKRPIFMAVHDNLYGAGHFSIRKTYFKARRFFWRNMYRDIKNWCRSCIRCQERNSPRPTYQMPLRPVVTSSVWEIIGIDLCGPYPRTPDGNIHIVNFIDLFTKYVISVPLKDATALSAAQAFVDNVVLHHGVPVQIVTDGATTFKGIVKEIYNILGIFHRKSTPGHSNGNGCVERSIRTFNDILSKIVEDRSNPRWDVALKYTAFMYNTSCHDTHKDTPYFLTHGRDANLPIEAILLGETKEVYLEEDEETQVSKFKTEFLNTIREAWQIADENTKKSQEKRVERHSKKVKPINLSIGQLVMFKRLKFDIGISTKLQSRWNGVYRVIDLDELHATIISLEAPTSKPRVVHKNQIKPYFGLNGPPVTRSKIPAAQEKVLKEVEAHEVTLPGYNYKEPENKLNVQQEQTKEDSNEDKPSTYQALKKYNLRPRTKRPSFNEEDEED</sequence>
<evidence type="ECO:0000256" key="1">
    <source>
        <dbReference type="ARBA" id="ARBA00012493"/>
    </source>
</evidence>
<dbReference type="InterPro" id="IPR041577">
    <property type="entry name" value="RT_RNaseH_2"/>
</dbReference>
<dbReference type="PROSITE" id="PS50878">
    <property type="entry name" value="RT_POL"/>
    <property type="match status" value="1"/>
</dbReference>
<proteinExistence type="predicted"/>
<dbReference type="Gene3D" id="3.30.70.270">
    <property type="match status" value="2"/>
</dbReference>
<feature type="compositionally biased region" description="Basic and acidic residues" evidence="8">
    <location>
        <begin position="417"/>
        <end position="430"/>
    </location>
</feature>
<evidence type="ECO:0000256" key="8">
    <source>
        <dbReference type="SAM" id="MobiDB-lite"/>
    </source>
</evidence>
<dbReference type="GO" id="GO:0004519">
    <property type="term" value="F:endonuclease activity"/>
    <property type="evidence" value="ECO:0007669"/>
    <property type="project" value="UniProtKB-KW"/>
</dbReference>
<dbReference type="InterPro" id="IPR021109">
    <property type="entry name" value="Peptidase_aspartic_dom_sf"/>
</dbReference>
<keyword evidence="3" id="KW-0548">Nucleotidyltransferase</keyword>
<dbReference type="SUPFAM" id="SSF50630">
    <property type="entry name" value="Acid proteases"/>
    <property type="match status" value="1"/>
</dbReference>
<evidence type="ECO:0000259" key="10">
    <source>
        <dbReference type="PROSITE" id="PS50878"/>
    </source>
</evidence>
<dbReference type="FunFam" id="3.30.70.270:FF:000020">
    <property type="entry name" value="Transposon Tf2-6 polyprotein-like Protein"/>
    <property type="match status" value="1"/>
</dbReference>
<evidence type="ECO:0000256" key="7">
    <source>
        <dbReference type="PROSITE-ProRule" id="PRU00047"/>
    </source>
</evidence>
<dbReference type="PROSITE" id="PS50994">
    <property type="entry name" value="INTEGRASE"/>
    <property type="match status" value="1"/>
</dbReference>
<dbReference type="GO" id="GO:0008270">
    <property type="term" value="F:zinc ion binding"/>
    <property type="evidence" value="ECO:0007669"/>
    <property type="project" value="UniProtKB-KW"/>
</dbReference>
<dbReference type="InterPro" id="IPR050951">
    <property type="entry name" value="Retrovirus_Pol_polyprotein"/>
</dbReference>
<evidence type="ECO:0000259" key="11">
    <source>
        <dbReference type="PROSITE" id="PS50994"/>
    </source>
</evidence>
<dbReference type="InterPro" id="IPR012337">
    <property type="entry name" value="RNaseH-like_sf"/>
</dbReference>
<feature type="compositionally biased region" description="Basic residues" evidence="8">
    <location>
        <begin position="133"/>
        <end position="145"/>
    </location>
</feature>
<dbReference type="InterPro" id="IPR036397">
    <property type="entry name" value="RNaseH_sf"/>
</dbReference>
<name>A0A914DMF0_9BILA</name>
<keyword evidence="5" id="KW-0255">Endonuclease</keyword>
<feature type="compositionally biased region" description="Acidic residues" evidence="8">
    <location>
        <begin position="159"/>
        <end position="169"/>
    </location>
</feature>
<dbReference type="InterPro" id="IPR000477">
    <property type="entry name" value="RT_dom"/>
</dbReference>
<dbReference type="PANTHER" id="PTHR37984">
    <property type="entry name" value="PROTEIN CBG26694"/>
    <property type="match status" value="1"/>
</dbReference>
<feature type="compositionally biased region" description="Basic and acidic residues" evidence="8">
    <location>
        <begin position="458"/>
        <end position="491"/>
    </location>
</feature>
<dbReference type="InterPro" id="IPR001584">
    <property type="entry name" value="Integrase_cat-core"/>
</dbReference>
<evidence type="ECO:0000256" key="5">
    <source>
        <dbReference type="ARBA" id="ARBA00022759"/>
    </source>
</evidence>
<feature type="domain" description="CCHC-type" evidence="9">
    <location>
        <begin position="385"/>
        <end position="399"/>
    </location>
</feature>
<dbReference type="CDD" id="cd01647">
    <property type="entry name" value="RT_LTR"/>
    <property type="match status" value="1"/>
</dbReference>
<dbReference type="Gene3D" id="3.10.10.10">
    <property type="entry name" value="HIV Type 1 Reverse Transcriptase, subunit A, domain 1"/>
    <property type="match status" value="1"/>
</dbReference>
<dbReference type="WBParaSite" id="ACRNAN_scaffold2904.g20198.t1">
    <property type="protein sequence ID" value="ACRNAN_scaffold2904.g20198.t1"/>
    <property type="gene ID" value="ACRNAN_scaffold2904.g20198"/>
</dbReference>
<dbReference type="Gene3D" id="1.10.340.70">
    <property type="match status" value="1"/>
</dbReference>
<feature type="compositionally biased region" description="Basic residues" evidence="8">
    <location>
        <begin position="1826"/>
        <end position="1845"/>
    </location>
</feature>
<feature type="compositionally biased region" description="Basic and acidic residues" evidence="8">
    <location>
        <begin position="146"/>
        <end position="158"/>
    </location>
</feature>
<dbReference type="CDD" id="cd09274">
    <property type="entry name" value="RNase_HI_RT_Ty3"/>
    <property type="match status" value="1"/>
</dbReference>
<dbReference type="SUPFAM" id="SSF56672">
    <property type="entry name" value="DNA/RNA polymerases"/>
    <property type="match status" value="1"/>
</dbReference>
<dbReference type="GO" id="GO:0003676">
    <property type="term" value="F:nucleic acid binding"/>
    <property type="evidence" value="ECO:0007669"/>
    <property type="project" value="InterPro"/>
</dbReference>
<keyword evidence="12" id="KW-1185">Reference proteome</keyword>